<dbReference type="SUPFAM" id="SSF56059">
    <property type="entry name" value="Glutathione synthetase ATP-binding domain-like"/>
    <property type="match status" value="1"/>
</dbReference>
<sequence>MTVKNRICQISLALSSNNPENDNIVFPAQADKATRQQEREVNIKSLEAPCPRLGWPHDAHLQSCPHPMRMNVQHTDELRELHEALVLAIDNIIERWWKDEEAGFSKRMPLEAHEELLLRWIDGGDTASRPFDQHQGSWRPDFLIEEVPTTDGPESSKEQFRICEINARFAFNGFLITAYGQQGLLYLGAERKGFKGAAERDEIIDGLFTLFDPDLPLHLLKGREGGHDILMFLECAERRIGVVPKLISPQDLRLVSTPDSKTGYKLCCVIDIDQALSANTMHPKSSTLTDHATGEVLEEIYQVGLELHQQELQALSPEMLQHLSSRCFNDLRSVFLVHDKRLLGIVHQELDSLVHRHQVLTERQVEVLRRGIVHTILPGSPELKAFVRQCQESPSFKDNYILKPVRGGKGEGIIFGDEVSTGEWNEKLKALESAVLVPNGTTYVVQRQVQQPLYEVLLKEEEGVQRNRLVGTYMSIHGKYIGVGCWRSGPGRVCAISHEGAWMVSVV</sequence>
<dbReference type="EMBL" id="MDYP01000001">
    <property type="protein sequence ID" value="OQE12506.1"/>
    <property type="molecule type" value="Genomic_DNA"/>
</dbReference>
<proteinExistence type="predicted"/>
<reference evidence="2" key="1">
    <citation type="journal article" date="2017" name="Nat. Microbiol.">
        <title>Global analysis of biosynthetic gene clusters reveals vast potential of secondary metabolite production in Penicillium species.</title>
        <authorList>
            <person name="Nielsen J.C."/>
            <person name="Grijseels S."/>
            <person name="Prigent S."/>
            <person name="Ji B."/>
            <person name="Dainat J."/>
            <person name="Nielsen K.F."/>
            <person name="Frisvad J.C."/>
            <person name="Workman M."/>
            <person name="Nielsen J."/>
        </authorList>
    </citation>
    <scope>NUCLEOTIDE SEQUENCE [LARGE SCALE GENOMIC DNA]</scope>
    <source>
        <strain evidence="2">IBT 29486</strain>
    </source>
</reference>
<evidence type="ECO:0008006" key="3">
    <source>
        <dbReference type="Google" id="ProtNLM"/>
    </source>
</evidence>
<organism evidence="1 2">
    <name type="scientific">Penicillium vulpinum</name>
    <dbReference type="NCBI Taxonomy" id="29845"/>
    <lineage>
        <taxon>Eukaryota</taxon>
        <taxon>Fungi</taxon>
        <taxon>Dikarya</taxon>
        <taxon>Ascomycota</taxon>
        <taxon>Pezizomycotina</taxon>
        <taxon>Eurotiomycetes</taxon>
        <taxon>Eurotiomycetidae</taxon>
        <taxon>Eurotiales</taxon>
        <taxon>Aspergillaceae</taxon>
        <taxon>Penicillium</taxon>
    </lineage>
</organism>
<keyword evidence="2" id="KW-1185">Reference proteome</keyword>
<comment type="caution">
    <text evidence="1">The sequence shown here is derived from an EMBL/GenBank/DDBJ whole genome shotgun (WGS) entry which is preliminary data.</text>
</comment>
<dbReference type="AlphaFoldDB" id="A0A1V6SF03"/>
<accession>A0A1V6SF03</accession>
<gene>
    <name evidence="1" type="ORF">PENVUL_c001G08465</name>
</gene>
<evidence type="ECO:0000313" key="2">
    <source>
        <dbReference type="Proteomes" id="UP000191518"/>
    </source>
</evidence>
<dbReference type="STRING" id="29845.A0A1V6SF03"/>
<evidence type="ECO:0000313" key="1">
    <source>
        <dbReference type="EMBL" id="OQE12506.1"/>
    </source>
</evidence>
<dbReference type="OrthoDB" id="2117718at2759"/>
<protein>
    <recommendedName>
        <fullName evidence="3">Glutathionylspermidine synthase pre-ATP-grasp-like domain-containing protein</fullName>
    </recommendedName>
</protein>
<name>A0A1V6SF03_9EURO</name>
<dbReference type="Proteomes" id="UP000191518">
    <property type="component" value="Unassembled WGS sequence"/>
</dbReference>